<reference evidence="2" key="1">
    <citation type="submission" date="2022-03" db="EMBL/GenBank/DDBJ databases">
        <title>Streptomyces 7R015 and 7R016 isolated from Barleria lupulina in Thailand.</title>
        <authorList>
            <person name="Kanchanasin P."/>
            <person name="Phongsopitanun W."/>
            <person name="Tanasupawat S."/>
        </authorList>
    </citation>
    <scope>NUCLEOTIDE SEQUENCE</scope>
    <source>
        <strain evidence="2">7R015</strain>
    </source>
</reference>
<feature type="transmembrane region" description="Helical" evidence="1">
    <location>
        <begin position="20"/>
        <end position="41"/>
    </location>
</feature>
<evidence type="ECO:0008006" key="4">
    <source>
        <dbReference type="Google" id="ProtNLM"/>
    </source>
</evidence>
<proteinExistence type="predicted"/>
<evidence type="ECO:0000313" key="2">
    <source>
        <dbReference type="EMBL" id="MCI3276546.1"/>
    </source>
</evidence>
<evidence type="ECO:0000256" key="1">
    <source>
        <dbReference type="SAM" id="Phobius"/>
    </source>
</evidence>
<comment type="caution">
    <text evidence="2">The sequence shown here is derived from an EMBL/GenBank/DDBJ whole genome shotgun (WGS) entry which is preliminary data.</text>
</comment>
<protein>
    <recommendedName>
        <fullName evidence="4">Integral membrane protein</fullName>
    </recommendedName>
</protein>
<organism evidence="2 3">
    <name type="scientific">Streptomyces cylindrosporus</name>
    <dbReference type="NCBI Taxonomy" id="2927583"/>
    <lineage>
        <taxon>Bacteria</taxon>
        <taxon>Bacillati</taxon>
        <taxon>Actinomycetota</taxon>
        <taxon>Actinomycetes</taxon>
        <taxon>Kitasatosporales</taxon>
        <taxon>Streptomycetaceae</taxon>
        <taxon>Streptomyces</taxon>
    </lineage>
</organism>
<dbReference type="RefSeq" id="WP_242773228.1">
    <property type="nucleotide sequence ID" value="NZ_JALDAY010000012.1"/>
</dbReference>
<dbReference type="EMBL" id="JALDAY010000012">
    <property type="protein sequence ID" value="MCI3276546.1"/>
    <property type="molecule type" value="Genomic_DNA"/>
</dbReference>
<feature type="transmembrane region" description="Helical" evidence="1">
    <location>
        <begin position="53"/>
        <end position="72"/>
    </location>
</feature>
<accession>A0ABS9YH28</accession>
<keyword evidence="1" id="KW-0812">Transmembrane</keyword>
<keyword evidence="3" id="KW-1185">Reference proteome</keyword>
<keyword evidence="1" id="KW-1133">Transmembrane helix</keyword>
<keyword evidence="1" id="KW-0472">Membrane</keyword>
<name>A0ABS9YH28_9ACTN</name>
<dbReference type="Proteomes" id="UP001165269">
    <property type="component" value="Unassembled WGS sequence"/>
</dbReference>
<sequence>MPATSRVKGLGVLRLPLRWAVPLGVEAVLGLGTAYGMYSLSGHVYCDQATQDSRLWLAAGILLSLPLTWLLAGRGGRGARPAMWVLIVVRLLLAAFVFLLLQPFSGEWYMEC</sequence>
<evidence type="ECO:0000313" key="3">
    <source>
        <dbReference type="Proteomes" id="UP001165269"/>
    </source>
</evidence>
<gene>
    <name evidence="2" type="ORF">MQP27_36280</name>
</gene>
<feature type="transmembrane region" description="Helical" evidence="1">
    <location>
        <begin position="84"/>
        <end position="101"/>
    </location>
</feature>